<keyword evidence="1" id="KW-0812">Transmembrane</keyword>
<accession>A0A7D4NQG1</accession>
<dbReference type="InterPro" id="IPR036680">
    <property type="entry name" value="SPOR-like_sf"/>
</dbReference>
<organism evidence="3 4">
    <name type="scientific">Thiomicrorhabdus xiamenensis</name>
    <dbReference type="NCBI Taxonomy" id="2739063"/>
    <lineage>
        <taxon>Bacteria</taxon>
        <taxon>Pseudomonadati</taxon>
        <taxon>Pseudomonadota</taxon>
        <taxon>Gammaproteobacteria</taxon>
        <taxon>Thiotrichales</taxon>
        <taxon>Piscirickettsiaceae</taxon>
        <taxon>Thiomicrorhabdus</taxon>
    </lineage>
</organism>
<dbReference type="Pfam" id="PF13401">
    <property type="entry name" value="AAA_22"/>
    <property type="match status" value="1"/>
</dbReference>
<evidence type="ECO:0000313" key="3">
    <source>
        <dbReference type="EMBL" id="QKI88650.1"/>
    </source>
</evidence>
<dbReference type="AlphaFoldDB" id="A0A7D4NQG1"/>
<dbReference type="InterPro" id="IPR027417">
    <property type="entry name" value="P-loop_NTPase"/>
</dbReference>
<keyword evidence="4" id="KW-1185">Reference proteome</keyword>
<dbReference type="CDD" id="cd00009">
    <property type="entry name" value="AAA"/>
    <property type="match status" value="1"/>
</dbReference>
<dbReference type="Gene3D" id="3.40.50.300">
    <property type="entry name" value="P-loop containing nucleotide triphosphate hydrolases"/>
    <property type="match status" value="1"/>
</dbReference>
<gene>
    <name evidence="3" type="ORF">HQN79_03230</name>
</gene>
<dbReference type="SMART" id="SM00382">
    <property type="entry name" value="AAA"/>
    <property type="match status" value="1"/>
</dbReference>
<dbReference type="PANTHER" id="PTHR35894">
    <property type="entry name" value="GENERAL SECRETION PATHWAY PROTEIN A-RELATED"/>
    <property type="match status" value="1"/>
</dbReference>
<dbReference type="InterPro" id="IPR052026">
    <property type="entry name" value="ExeA_AAA_ATPase_DNA-bind"/>
</dbReference>
<dbReference type="InterPro" id="IPR003593">
    <property type="entry name" value="AAA+_ATPase"/>
</dbReference>
<reference evidence="3 4" key="1">
    <citation type="submission" date="2020-05" db="EMBL/GenBank/DDBJ databases">
        <title>Thiomicrorhabdus sediminis sp.nov. and Thiomicrorhabdus xiamenensis sp.nov., novel sulfur-oxidizing bacteria isolated from coastal sediment.</title>
        <authorList>
            <person name="Liu X."/>
        </authorList>
    </citation>
    <scope>NUCLEOTIDE SEQUENCE [LARGE SCALE GENOMIC DNA]</scope>
    <source>
        <strain evidence="3 4">G2</strain>
    </source>
</reference>
<evidence type="ECO:0000259" key="2">
    <source>
        <dbReference type="SMART" id="SM00382"/>
    </source>
</evidence>
<keyword evidence="1" id="KW-0472">Membrane</keyword>
<sequence>MYRPYFGLSQLPFKTTPELEMFYNEGSREEILQALKYTVERGDGILKVVGEVGCGKTMILRLLANTLADNFKLIYVNSPNLSSKDILLFICTELGLEVTESSQKFTLINRLQNRLLELYAQGSRVVMLIDEAQAMTLDGLEEIRLLSNLETDSDKLLQIVLFGQPELDRALDNPNIRQLKSRITYSIYIPPFSVDDVLSYLNFRMRRSGYSGIDVFTKPVAKRIFDMTNGYPRGINVLADKLLMVVYSQQDRVAKTKHFKSLDSYENAQSSSFKMLYLSSAIFIVAALSVVYFFIYDNKPLFPGENVAASTEKSVIKDDIDKVEEVQNDYTGTQIAAKVESFEQPVKADEASLNNNEIQVQPKISEKPEIQLVSENNAIEKEFVTPIDFDSYYEASKLWVDSLEGKGYTIQLATIAFSSLPKFKSDIQRSGLSPDSVNYVLDYKVEDSVFRIKVYYSEVVSYDEAKRKYQALPKRFLSSKPFITSFSVVRKSLDQAVKYLNNGGGSDVS</sequence>
<dbReference type="InterPro" id="IPR049945">
    <property type="entry name" value="AAA_22"/>
</dbReference>
<evidence type="ECO:0000256" key="1">
    <source>
        <dbReference type="SAM" id="Phobius"/>
    </source>
</evidence>
<proteinExistence type="predicted"/>
<dbReference type="RefSeq" id="WP_173284263.1">
    <property type="nucleotide sequence ID" value="NZ_CP054020.1"/>
</dbReference>
<dbReference type="GO" id="GO:0016887">
    <property type="term" value="F:ATP hydrolysis activity"/>
    <property type="evidence" value="ECO:0007669"/>
    <property type="project" value="InterPro"/>
</dbReference>
<evidence type="ECO:0000313" key="4">
    <source>
        <dbReference type="Proteomes" id="UP000504724"/>
    </source>
</evidence>
<dbReference type="KEGG" id="txa:HQN79_03230"/>
<dbReference type="EMBL" id="CP054020">
    <property type="protein sequence ID" value="QKI88650.1"/>
    <property type="molecule type" value="Genomic_DNA"/>
</dbReference>
<dbReference type="Proteomes" id="UP000504724">
    <property type="component" value="Chromosome"/>
</dbReference>
<name>A0A7D4NQG1_9GAMM</name>
<keyword evidence="1" id="KW-1133">Transmembrane helix</keyword>
<dbReference type="SUPFAM" id="SSF52540">
    <property type="entry name" value="P-loop containing nucleoside triphosphate hydrolases"/>
    <property type="match status" value="1"/>
</dbReference>
<feature type="transmembrane region" description="Helical" evidence="1">
    <location>
        <begin position="275"/>
        <end position="295"/>
    </location>
</feature>
<dbReference type="PANTHER" id="PTHR35894:SF1">
    <property type="entry name" value="PHOSPHORIBULOKINASE _ URIDINE KINASE FAMILY"/>
    <property type="match status" value="1"/>
</dbReference>
<feature type="domain" description="AAA+ ATPase" evidence="2">
    <location>
        <begin position="42"/>
        <end position="177"/>
    </location>
</feature>
<protein>
    <submittedName>
        <fullName evidence="3">AAA family ATPase</fullName>
    </submittedName>
</protein>
<dbReference type="GO" id="GO:0042834">
    <property type="term" value="F:peptidoglycan binding"/>
    <property type="evidence" value="ECO:0007669"/>
    <property type="project" value="InterPro"/>
</dbReference>
<dbReference type="Gene3D" id="3.30.70.1070">
    <property type="entry name" value="Sporulation related repeat"/>
    <property type="match status" value="1"/>
</dbReference>